<dbReference type="Pfam" id="PF11054">
    <property type="entry name" value="Surface_antigen"/>
    <property type="match status" value="1"/>
</dbReference>
<protein>
    <submittedName>
        <fullName evidence="2">SAG family member</fullName>
    </submittedName>
</protein>
<dbReference type="OrthoDB" id="347465at2759"/>
<organism evidence="2 3">
    <name type="scientific">Eimeria acervulina</name>
    <name type="common">Coccidian parasite</name>
    <dbReference type="NCBI Taxonomy" id="5801"/>
    <lineage>
        <taxon>Eukaryota</taxon>
        <taxon>Sar</taxon>
        <taxon>Alveolata</taxon>
        <taxon>Apicomplexa</taxon>
        <taxon>Conoidasida</taxon>
        <taxon>Coccidia</taxon>
        <taxon>Eucoccidiorida</taxon>
        <taxon>Eimeriorina</taxon>
        <taxon>Eimeriidae</taxon>
        <taxon>Eimeria</taxon>
    </lineage>
</organism>
<dbReference type="RefSeq" id="XP_013251483.1">
    <property type="nucleotide sequence ID" value="XM_013396029.1"/>
</dbReference>
<dbReference type="VEuPathDB" id="ToxoDB:EAH_00006800"/>
<accession>U6GDC4</accession>
<dbReference type="GeneID" id="25268750"/>
<sequence>MAGLKFFSLAAAAVCLLAKEAQAADPANKAERVNCTTEMNVPRVGAGFAQLQVNLEQLKLPITETDSTTYIKGVCDAMKKYESGTAPTLETTKPEGTFAYAVQTGDSADCKAAVDSWKKAFSNFNGLPPAGKDGGDLYKNPANVSLIALFNPDEKPFLDCAYFTCPAAAAKAGSAEEKDLKALLCVTKPKALVTDKAPFTEEQWGKIDAAVNSGSAAVPTFLAVLAAAVATLFL</sequence>
<dbReference type="EMBL" id="HG670842">
    <property type="protein sequence ID" value="CDI78271.1"/>
    <property type="molecule type" value="Genomic_DNA"/>
</dbReference>
<name>U6GDC4_EIMAC</name>
<keyword evidence="3" id="KW-1185">Reference proteome</keyword>
<gene>
    <name evidence="2" type="ORF">EAH_00006800</name>
</gene>
<dbReference type="InterPro" id="IPR021288">
    <property type="entry name" value="Surface_antigen"/>
</dbReference>
<keyword evidence="1" id="KW-0732">Signal</keyword>
<feature type="chain" id="PRO_5004669799" evidence="1">
    <location>
        <begin position="24"/>
        <end position="234"/>
    </location>
</feature>
<reference evidence="2" key="2">
    <citation type="submission" date="2013-10" db="EMBL/GenBank/DDBJ databases">
        <authorList>
            <person name="Aslett M."/>
        </authorList>
    </citation>
    <scope>NUCLEOTIDE SEQUENCE</scope>
    <source>
        <strain evidence="2">Houghton</strain>
    </source>
</reference>
<reference evidence="2" key="1">
    <citation type="submission" date="2013-10" db="EMBL/GenBank/DDBJ databases">
        <title>Genomic analysis of the causative agents of coccidiosis in chickens.</title>
        <authorList>
            <person name="Reid A.J."/>
            <person name="Blake D."/>
            <person name="Billington K."/>
            <person name="Browne H."/>
            <person name="Dunn M."/>
            <person name="Hung S."/>
            <person name="Kawahara F."/>
            <person name="Miranda-Saavedra D."/>
            <person name="Mourier T."/>
            <person name="Nagra H."/>
            <person name="Otto T.D."/>
            <person name="Rawlings N."/>
            <person name="Sanchez A."/>
            <person name="Sanders M."/>
            <person name="Subramaniam C."/>
            <person name="Tay Y."/>
            <person name="Dear P."/>
            <person name="Doerig C."/>
            <person name="Gruber A."/>
            <person name="Parkinson J."/>
            <person name="Shirley M."/>
            <person name="Wan K.L."/>
            <person name="Berriman M."/>
            <person name="Tomley F."/>
            <person name="Pain A."/>
        </authorList>
    </citation>
    <scope>NUCLEOTIDE SEQUENCE</scope>
    <source>
        <strain evidence="2">Houghton</strain>
    </source>
</reference>
<evidence type="ECO:0000313" key="2">
    <source>
        <dbReference type="EMBL" id="CDI78271.1"/>
    </source>
</evidence>
<feature type="signal peptide" evidence="1">
    <location>
        <begin position="1"/>
        <end position="23"/>
    </location>
</feature>
<evidence type="ECO:0000256" key="1">
    <source>
        <dbReference type="SAM" id="SignalP"/>
    </source>
</evidence>
<dbReference type="Proteomes" id="UP000018050">
    <property type="component" value="Unassembled WGS sequence"/>
</dbReference>
<dbReference type="OMA" id="KCANQAK"/>
<dbReference type="AlphaFoldDB" id="U6GDC4"/>
<proteinExistence type="predicted"/>
<evidence type="ECO:0000313" key="3">
    <source>
        <dbReference type="Proteomes" id="UP000018050"/>
    </source>
</evidence>